<name>A0A9Q1GIY8_9CARY</name>
<dbReference type="PANTHER" id="PTHR46235">
    <property type="entry name" value="PHD FINGER-CONTAINING PROTEIN DDB_G0268158"/>
    <property type="match status" value="1"/>
</dbReference>
<gene>
    <name evidence="8" type="ORF">Cgig2_014220</name>
</gene>
<comment type="subcellular location">
    <subcellularLocation>
        <location evidence="1">Nucleus</location>
    </subcellularLocation>
</comment>
<dbReference type="AlphaFoldDB" id="A0A9Q1GIY8"/>
<keyword evidence="9" id="KW-1185">Reference proteome</keyword>
<dbReference type="PANTHER" id="PTHR46235:SF13">
    <property type="entry name" value="EDM2-LIKE PROTEIN1"/>
    <property type="match status" value="1"/>
</dbReference>
<dbReference type="CDD" id="cd15565">
    <property type="entry name" value="PHD2_NSD"/>
    <property type="match status" value="1"/>
</dbReference>
<dbReference type="InterPro" id="IPR013083">
    <property type="entry name" value="Znf_RING/FYVE/PHD"/>
</dbReference>
<dbReference type="Pfam" id="PF12047">
    <property type="entry name" value="DNMT1-RFD"/>
    <property type="match status" value="1"/>
</dbReference>
<evidence type="ECO:0000256" key="2">
    <source>
        <dbReference type="ARBA" id="ARBA00022723"/>
    </source>
</evidence>
<evidence type="ECO:0000313" key="9">
    <source>
        <dbReference type="Proteomes" id="UP001153076"/>
    </source>
</evidence>
<dbReference type="EMBL" id="JAKOGI010002672">
    <property type="protein sequence ID" value="KAJ8421556.1"/>
    <property type="molecule type" value="Genomic_DNA"/>
</dbReference>
<accession>A0A9Q1GIY8</accession>
<dbReference type="Pfam" id="PF22908">
    <property type="entry name" value="PHD_NSD"/>
    <property type="match status" value="1"/>
</dbReference>
<evidence type="ECO:0000256" key="3">
    <source>
        <dbReference type="ARBA" id="ARBA00022771"/>
    </source>
</evidence>
<proteinExistence type="predicted"/>
<evidence type="ECO:0000256" key="6">
    <source>
        <dbReference type="SAM" id="MobiDB-lite"/>
    </source>
</evidence>
<evidence type="ECO:0000313" key="8">
    <source>
        <dbReference type="EMBL" id="KAJ8421556.1"/>
    </source>
</evidence>
<keyword evidence="4" id="KW-0862">Zinc</keyword>
<feature type="domain" description="Zinc finger PHD-type" evidence="7">
    <location>
        <begin position="318"/>
        <end position="384"/>
    </location>
</feature>
<dbReference type="InterPro" id="IPR022702">
    <property type="entry name" value="Cytosine_MeTrfase1_RFD"/>
</dbReference>
<dbReference type="Proteomes" id="UP001153076">
    <property type="component" value="Unassembled WGS sequence"/>
</dbReference>
<dbReference type="GO" id="GO:0008270">
    <property type="term" value="F:zinc ion binding"/>
    <property type="evidence" value="ECO:0007669"/>
    <property type="project" value="UniProtKB-KW"/>
</dbReference>
<feature type="region of interest" description="Disordered" evidence="6">
    <location>
        <begin position="455"/>
        <end position="494"/>
    </location>
</feature>
<evidence type="ECO:0000256" key="4">
    <source>
        <dbReference type="ARBA" id="ARBA00022833"/>
    </source>
</evidence>
<evidence type="ECO:0000259" key="7">
    <source>
        <dbReference type="SMART" id="SM00249"/>
    </source>
</evidence>
<keyword evidence="5" id="KW-0539">Nucleus</keyword>
<dbReference type="OrthoDB" id="21264at2759"/>
<keyword evidence="2" id="KW-0479">Metal-binding</keyword>
<dbReference type="SMART" id="SM00249">
    <property type="entry name" value="PHD"/>
    <property type="match status" value="2"/>
</dbReference>
<protein>
    <recommendedName>
        <fullName evidence="7">Zinc finger PHD-type domain-containing protein</fullName>
    </recommendedName>
</protein>
<sequence>MTSSEEEGEILPDWVTDYEFVNQQNQHVSFTCLPVVHGKNEVVDNTNLRIFLSASCNDGLERFYKQVVAWRYDLSYRQPEISVLCKGNHWIKILKPKKQSKAVVGSILITIQCLHFVKRNPEASDESLRRHLARAFSTFEVAPSEAHFMSHIPLIRDAAEHDNDIACSKVGLPLKRAEFIVDDVVDDSSDLEELCNEDDELFDTCEGRCMRSFHATETSGERLCESLCLSEAQINALPNFFCENCQYHQHQCFICGVLGSSDISSNPEVFPCVAANCGRFYHPKCVAEELQKRNGGLVEALEQKIAGGESFACPAHRCFVCKQVEDRKVKDMQFAICRRCPKSYHRNCLPREIAFEADYEKNILQRAWDNLLPKRILIYCLDHEIRPDLGTPERNHLCFPGSDKEKKAALATTGNVAQRKRKLMASQSSAEDVVQNTPKQDEKVDFSAGLVGKSPCRPGLDSHRKRSSSNSASVSTVHEKISQKAYGSSTVTGGKKMYDNSKLSHERSLKQYSQKPGNVGISCKKLNTVGLVKKDCSSPVSDPEMEKRIIALMKDVDSSFDVDEFIKKQKVPSMYKNSQDMLDKTLTMGKVEVAVKAVQTALQKLKNGGTVDGAKAVCSPEMLCQIPLWKVWTVLMSFFYLHGIWSWQLMMIFFGPKGGLHEIRSLRVVSLNFANRYIPCFCFIVYASFG</sequence>
<reference evidence="8" key="1">
    <citation type="submission" date="2022-04" db="EMBL/GenBank/DDBJ databases">
        <title>Carnegiea gigantea Genome sequencing and assembly v2.</title>
        <authorList>
            <person name="Copetti D."/>
            <person name="Sanderson M.J."/>
            <person name="Burquez A."/>
            <person name="Wojciechowski M.F."/>
        </authorList>
    </citation>
    <scope>NUCLEOTIDE SEQUENCE</scope>
    <source>
        <strain evidence="8">SGP5-SGP5p</strain>
        <tissue evidence="8">Aerial part</tissue>
    </source>
</reference>
<evidence type="ECO:0000256" key="5">
    <source>
        <dbReference type="ARBA" id="ARBA00023242"/>
    </source>
</evidence>
<dbReference type="GO" id="GO:0005634">
    <property type="term" value="C:nucleus"/>
    <property type="evidence" value="ECO:0007669"/>
    <property type="project" value="UniProtKB-SubCell"/>
</dbReference>
<dbReference type="InterPro" id="IPR055198">
    <property type="entry name" value="NSD_PHD"/>
</dbReference>
<dbReference type="InterPro" id="IPR001965">
    <property type="entry name" value="Znf_PHD"/>
</dbReference>
<comment type="caution">
    <text evidence="8">The sequence shown here is derived from an EMBL/GenBank/DDBJ whole genome shotgun (WGS) entry which is preliminary data.</text>
</comment>
<organism evidence="8 9">
    <name type="scientific">Carnegiea gigantea</name>
    <dbReference type="NCBI Taxonomy" id="171969"/>
    <lineage>
        <taxon>Eukaryota</taxon>
        <taxon>Viridiplantae</taxon>
        <taxon>Streptophyta</taxon>
        <taxon>Embryophyta</taxon>
        <taxon>Tracheophyta</taxon>
        <taxon>Spermatophyta</taxon>
        <taxon>Magnoliopsida</taxon>
        <taxon>eudicotyledons</taxon>
        <taxon>Gunneridae</taxon>
        <taxon>Pentapetalae</taxon>
        <taxon>Caryophyllales</taxon>
        <taxon>Cactineae</taxon>
        <taxon>Cactaceae</taxon>
        <taxon>Cactoideae</taxon>
        <taxon>Echinocereeae</taxon>
        <taxon>Carnegiea</taxon>
    </lineage>
</organism>
<evidence type="ECO:0000256" key="1">
    <source>
        <dbReference type="ARBA" id="ARBA00004123"/>
    </source>
</evidence>
<dbReference type="Gene3D" id="3.30.40.10">
    <property type="entry name" value="Zinc/RING finger domain, C3HC4 (zinc finger)"/>
    <property type="match status" value="1"/>
</dbReference>
<feature type="domain" description="Zinc finger PHD-type" evidence="7">
    <location>
        <begin position="251"/>
        <end position="317"/>
    </location>
</feature>
<keyword evidence="3" id="KW-0863">Zinc-finger</keyword>